<dbReference type="Gene3D" id="3.30.1150.10">
    <property type="match status" value="1"/>
</dbReference>
<evidence type="ECO:0000256" key="4">
    <source>
        <dbReference type="ARBA" id="ARBA00023136"/>
    </source>
</evidence>
<evidence type="ECO:0000313" key="7">
    <source>
        <dbReference type="EMBL" id="SEG03534.1"/>
    </source>
</evidence>
<evidence type="ECO:0000259" key="6">
    <source>
        <dbReference type="Pfam" id="PF03544"/>
    </source>
</evidence>
<dbReference type="OrthoDB" id="9792439at2"/>
<comment type="subcellular location">
    <subcellularLocation>
        <location evidence="1">Membrane</location>
        <topology evidence="1">Single-pass membrane protein</topology>
    </subcellularLocation>
</comment>
<evidence type="ECO:0000256" key="2">
    <source>
        <dbReference type="ARBA" id="ARBA00022692"/>
    </source>
</evidence>
<name>A0A1H5WVP9_9BACT</name>
<dbReference type="GO" id="GO:0055085">
    <property type="term" value="P:transmembrane transport"/>
    <property type="evidence" value="ECO:0007669"/>
    <property type="project" value="InterPro"/>
</dbReference>
<proteinExistence type="predicted"/>
<evidence type="ECO:0000313" key="8">
    <source>
        <dbReference type="Proteomes" id="UP000236728"/>
    </source>
</evidence>
<organism evidence="7 8">
    <name type="scientific">Bryocella elongata</name>
    <dbReference type="NCBI Taxonomy" id="863522"/>
    <lineage>
        <taxon>Bacteria</taxon>
        <taxon>Pseudomonadati</taxon>
        <taxon>Acidobacteriota</taxon>
        <taxon>Terriglobia</taxon>
        <taxon>Terriglobales</taxon>
        <taxon>Acidobacteriaceae</taxon>
        <taxon>Bryocella</taxon>
    </lineage>
</organism>
<evidence type="ECO:0000256" key="3">
    <source>
        <dbReference type="ARBA" id="ARBA00022989"/>
    </source>
</evidence>
<feature type="domain" description="TonB C-terminal" evidence="6">
    <location>
        <begin position="125"/>
        <end position="189"/>
    </location>
</feature>
<dbReference type="NCBIfam" id="TIGR01352">
    <property type="entry name" value="tonB_Cterm"/>
    <property type="match status" value="1"/>
</dbReference>
<accession>A0A1H5WVP9</accession>
<dbReference type="InterPro" id="IPR006260">
    <property type="entry name" value="TonB/TolA_C"/>
</dbReference>
<keyword evidence="4" id="KW-0472">Membrane</keyword>
<dbReference type="InterPro" id="IPR037682">
    <property type="entry name" value="TonB_C"/>
</dbReference>
<keyword evidence="8" id="KW-1185">Reference proteome</keyword>
<dbReference type="RefSeq" id="WP_103932655.1">
    <property type="nucleotide sequence ID" value="NZ_FNVA01000002.1"/>
</dbReference>
<dbReference type="Proteomes" id="UP000236728">
    <property type="component" value="Unassembled WGS sequence"/>
</dbReference>
<dbReference type="GO" id="GO:0016020">
    <property type="term" value="C:membrane"/>
    <property type="evidence" value="ECO:0007669"/>
    <property type="project" value="UniProtKB-SubCell"/>
</dbReference>
<dbReference type="SUPFAM" id="SSF74653">
    <property type="entry name" value="TolA/TonB C-terminal domain"/>
    <property type="match status" value="1"/>
</dbReference>
<keyword evidence="2" id="KW-0812">Transmembrane</keyword>
<reference evidence="7 8" key="1">
    <citation type="submission" date="2016-10" db="EMBL/GenBank/DDBJ databases">
        <authorList>
            <person name="de Groot N.N."/>
        </authorList>
    </citation>
    <scope>NUCLEOTIDE SEQUENCE [LARGE SCALE GENOMIC DNA]</scope>
    <source>
        <strain evidence="7 8">DSM 22489</strain>
    </source>
</reference>
<evidence type="ECO:0000256" key="1">
    <source>
        <dbReference type="ARBA" id="ARBA00004167"/>
    </source>
</evidence>
<feature type="region of interest" description="Disordered" evidence="5">
    <location>
        <begin position="81"/>
        <end position="103"/>
    </location>
</feature>
<keyword evidence="3" id="KW-1133">Transmembrane helix</keyword>
<protein>
    <submittedName>
        <fullName evidence="7">Protein TonB</fullName>
    </submittedName>
</protein>
<dbReference type="AlphaFoldDB" id="A0A1H5WVP9"/>
<sequence length="192" mass="20594">MELVSLNATHPDHGGKSFQKAASVVLHLLVIAALTYQIRGVARLPAHPHIDARILVPYAPGHTAVVHPPKPKIIRPKEEPKLAMKEPPPPPPPSSGGDPTGDADVELAMASFFPDPKPDLAALPHGTRGDIVIDIVIDQDGKVVDTQVDQGLGHGVDEAVLAVLQTWTFYPATKSGKPVPSKQRLLFHFERA</sequence>
<dbReference type="Pfam" id="PF03544">
    <property type="entry name" value="TonB_C"/>
    <property type="match status" value="1"/>
</dbReference>
<evidence type="ECO:0000256" key="5">
    <source>
        <dbReference type="SAM" id="MobiDB-lite"/>
    </source>
</evidence>
<dbReference type="EMBL" id="FNVA01000002">
    <property type="protein sequence ID" value="SEG03534.1"/>
    <property type="molecule type" value="Genomic_DNA"/>
</dbReference>
<gene>
    <name evidence="7" type="ORF">SAMN05421819_1766</name>
</gene>